<keyword evidence="3" id="KW-1185">Reference proteome</keyword>
<sequence>MAMDYRVGLFRVRLEPRFTVQKLDAVFEGTSILIATWLVVCDDTLLLVGHWEKSFQAVRLDLSSGPKWIKVDRLENWAVFIAPEARSQAFACKNPERWGGRSNCIYFCGIGEPLGVVQLGETVQPPPDHMETLFFHRLRPTRERSGDATPVWVFPGVFSRSQQRSSPRSPRCHSLTDWLLP</sequence>
<dbReference type="EMBL" id="PQIB02000018">
    <property type="protein sequence ID" value="RLM54541.1"/>
    <property type="molecule type" value="Genomic_DNA"/>
</dbReference>
<accession>A0A3L6PDV6</accession>
<evidence type="ECO:0008006" key="4">
    <source>
        <dbReference type="Google" id="ProtNLM"/>
    </source>
</evidence>
<feature type="region of interest" description="Disordered" evidence="1">
    <location>
        <begin position="161"/>
        <end position="181"/>
    </location>
</feature>
<evidence type="ECO:0000313" key="3">
    <source>
        <dbReference type="Proteomes" id="UP000275267"/>
    </source>
</evidence>
<dbReference type="AlphaFoldDB" id="A0A3L6PDV6"/>
<dbReference type="Proteomes" id="UP000275267">
    <property type="component" value="Unassembled WGS sequence"/>
</dbReference>
<dbReference type="PANTHER" id="PTHR33800">
    <property type="entry name" value="OS06G0113600 PROTEIN"/>
    <property type="match status" value="1"/>
</dbReference>
<evidence type="ECO:0000256" key="1">
    <source>
        <dbReference type="SAM" id="MobiDB-lite"/>
    </source>
</evidence>
<dbReference type="PANTHER" id="PTHR33800:SF13">
    <property type="entry name" value="OS06G0113600 PROTEIN"/>
    <property type="match status" value="1"/>
</dbReference>
<gene>
    <name evidence="2" type="ORF">C2845_PM10G00680</name>
</gene>
<comment type="caution">
    <text evidence="2">The sequence shown here is derived from an EMBL/GenBank/DDBJ whole genome shotgun (WGS) entry which is preliminary data.</text>
</comment>
<protein>
    <recommendedName>
        <fullName evidence="4">DUF295 domain-containing protein</fullName>
    </recommendedName>
</protein>
<evidence type="ECO:0000313" key="2">
    <source>
        <dbReference type="EMBL" id="RLM54541.1"/>
    </source>
</evidence>
<dbReference type="OrthoDB" id="666312at2759"/>
<proteinExistence type="predicted"/>
<organism evidence="2 3">
    <name type="scientific">Panicum miliaceum</name>
    <name type="common">Proso millet</name>
    <name type="synonym">Broomcorn millet</name>
    <dbReference type="NCBI Taxonomy" id="4540"/>
    <lineage>
        <taxon>Eukaryota</taxon>
        <taxon>Viridiplantae</taxon>
        <taxon>Streptophyta</taxon>
        <taxon>Embryophyta</taxon>
        <taxon>Tracheophyta</taxon>
        <taxon>Spermatophyta</taxon>
        <taxon>Magnoliopsida</taxon>
        <taxon>Liliopsida</taxon>
        <taxon>Poales</taxon>
        <taxon>Poaceae</taxon>
        <taxon>PACMAD clade</taxon>
        <taxon>Panicoideae</taxon>
        <taxon>Panicodae</taxon>
        <taxon>Paniceae</taxon>
        <taxon>Panicinae</taxon>
        <taxon>Panicum</taxon>
        <taxon>Panicum sect. Panicum</taxon>
    </lineage>
</organism>
<reference evidence="3" key="1">
    <citation type="journal article" date="2019" name="Nat. Commun.">
        <title>The genome of broomcorn millet.</title>
        <authorList>
            <person name="Zou C."/>
            <person name="Miki D."/>
            <person name="Li D."/>
            <person name="Tang Q."/>
            <person name="Xiao L."/>
            <person name="Rajput S."/>
            <person name="Deng P."/>
            <person name="Jia W."/>
            <person name="Huang R."/>
            <person name="Zhang M."/>
            <person name="Sun Y."/>
            <person name="Hu J."/>
            <person name="Fu X."/>
            <person name="Schnable P.S."/>
            <person name="Li F."/>
            <person name="Zhang H."/>
            <person name="Feng B."/>
            <person name="Zhu X."/>
            <person name="Liu R."/>
            <person name="Schnable J.C."/>
            <person name="Zhu J.-K."/>
            <person name="Zhang H."/>
        </authorList>
    </citation>
    <scope>NUCLEOTIDE SEQUENCE [LARGE SCALE GENOMIC DNA]</scope>
</reference>
<name>A0A3L6PDV6_PANMI</name>